<protein>
    <submittedName>
        <fullName evidence="1">Unannotated protein</fullName>
    </submittedName>
</protein>
<reference evidence="1" key="1">
    <citation type="submission" date="2020-05" db="EMBL/GenBank/DDBJ databases">
        <authorList>
            <person name="Chiriac C."/>
            <person name="Salcher M."/>
            <person name="Ghai R."/>
            <person name="Kavagutti S V."/>
        </authorList>
    </citation>
    <scope>NUCLEOTIDE SEQUENCE</scope>
</reference>
<organism evidence="1">
    <name type="scientific">freshwater metagenome</name>
    <dbReference type="NCBI Taxonomy" id="449393"/>
    <lineage>
        <taxon>unclassified sequences</taxon>
        <taxon>metagenomes</taxon>
        <taxon>ecological metagenomes</taxon>
    </lineage>
</organism>
<dbReference type="Pfam" id="PF22091">
    <property type="entry name" value="DUF6941"/>
    <property type="match status" value="1"/>
</dbReference>
<gene>
    <name evidence="1" type="ORF">UFOPK1572_00907</name>
</gene>
<name>A0A6J6DFL0_9ZZZZ</name>
<dbReference type="InterPro" id="IPR054221">
    <property type="entry name" value="DUF6941"/>
</dbReference>
<dbReference type="AlphaFoldDB" id="A0A6J6DFL0"/>
<sequence>MNLDDFDSTGLDLTTLLLCDYANIREGMLNIVSGGITRIATSTGYPSQIDAHLAMSVYVHPHRINETHNGRIIFRYPDTVEEIARIEFQFHGDAQLNPGEGLNFHFALPLQSITATKPGQIDVSVTVDESPLGLISFWMSDASGASH</sequence>
<accession>A0A6J6DFL0</accession>
<dbReference type="EMBL" id="CAEZTC010000107">
    <property type="protein sequence ID" value="CAB4562136.1"/>
    <property type="molecule type" value="Genomic_DNA"/>
</dbReference>
<proteinExistence type="predicted"/>
<evidence type="ECO:0000313" key="1">
    <source>
        <dbReference type="EMBL" id="CAB4562136.1"/>
    </source>
</evidence>